<evidence type="ECO:0000313" key="2">
    <source>
        <dbReference type="Proteomes" id="UP001198983"/>
    </source>
</evidence>
<dbReference type="EMBL" id="CP081135">
    <property type="protein sequence ID" value="UEL47180.1"/>
    <property type="molecule type" value="Genomic_DNA"/>
</dbReference>
<dbReference type="Proteomes" id="UP001198983">
    <property type="component" value="Chromosome"/>
</dbReference>
<reference evidence="1 2" key="1">
    <citation type="journal article" date="2023" name="Int. J. Syst. Evol. Microbiol.">
        <title>Terrisporobacter hibernicus sp. nov., isolated from bovine faeces in Northern Ireland.</title>
        <authorList>
            <person name="Mitchell M."/>
            <person name="Nguyen S.V."/>
            <person name="Connor M."/>
            <person name="Fairley D.J."/>
            <person name="Donoghue O."/>
            <person name="Marshall H."/>
            <person name="Koolman L."/>
            <person name="McMullan G."/>
            <person name="Schaffer K.E."/>
            <person name="McGrath J.W."/>
            <person name="Fanning S."/>
        </authorList>
    </citation>
    <scope>NUCLEOTIDE SEQUENCE [LARGE SCALE GENOMIC DNA]</scope>
    <source>
        <strain evidence="1 2">MCA3</strain>
    </source>
</reference>
<gene>
    <name evidence="1" type="ORF">JW646_16320</name>
</gene>
<dbReference type="RefSeq" id="WP_228415668.1">
    <property type="nucleotide sequence ID" value="NZ_CP081135.1"/>
</dbReference>
<name>A0AAX2ZFN5_9FIRM</name>
<dbReference type="AlphaFoldDB" id="A0AAX2ZFN5"/>
<dbReference type="KEGG" id="tem:JW646_16320"/>
<evidence type="ECO:0000313" key="1">
    <source>
        <dbReference type="EMBL" id="UEL47180.1"/>
    </source>
</evidence>
<protein>
    <submittedName>
        <fullName evidence="1">Uncharacterized protein</fullName>
    </submittedName>
</protein>
<proteinExistence type="predicted"/>
<keyword evidence="2" id="KW-1185">Reference proteome</keyword>
<organism evidence="1 2">
    <name type="scientific">Terrisporobacter hibernicus</name>
    <dbReference type="NCBI Taxonomy" id="2813371"/>
    <lineage>
        <taxon>Bacteria</taxon>
        <taxon>Bacillati</taxon>
        <taxon>Bacillota</taxon>
        <taxon>Clostridia</taxon>
        <taxon>Peptostreptococcales</taxon>
        <taxon>Peptostreptococcaceae</taxon>
        <taxon>Terrisporobacter</taxon>
    </lineage>
</organism>
<sequence>MKALSMDEYLHNLQFLNTKKEEIQTINENNLSVINELANFISSNTHYENLNTFISLADIIVEFIEKFNNNQISSNELKKYSYNLKIILENLQLELKKQLMINFYFYGEDNLGIIENNLIKYNIKEIYDENELKSLQLKEKNGTDYNILVFNKDITHIDNRYFDETIDYSKVGNSLKNLTKILYTNNYDYSYLSNSLIESIQGDAKAIIVGNSYPLVGIEEQLLSKNTINLSMHSQDLYYSYELAKKSISQNKNIKQCILGISHYVLNHDLSKGESSYSKNMIEKIYYPLLNDVHNYTKTNIPTQQTLNDFAADILIKSFFDFDKIDYHFRKQIYTNNKTYYNDLNPRNVNNSFMDYTMDEKESIGYNRANQHNKLFKYDNTKSEYENILKEFINWSKRENVELIIVILPTTKYYFNNLKIEYKNDFDNLIEHLKDEDDVKVVDLRNLDFDDSDFANSDHLNQKGALKSTKYLNQIL</sequence>
<accession>A0AAX2ZFN5</accession>